<proteinExistence type="predicted"/>
<comment type="caution">
    <text evidence="1">The sequence shown here is derived from an EMBL/GenBank/DDBJ whole genome shotgun (WGS) entry which is preliminary data.</text>
</comment>
<gene>
    <name evidence="1" type="ORF">F8388_012871</name>
</gene>
<reference evidence="1 2" key="1">
    <citation type="journal article" date="2020" name="bioRxiv">
        <title>Sequence and annotation of 42 cannabis genomes reveals extensive copy number variation in cannabinoid synthesis and pathogen resistance genes.</title>
        <authorList>
            <person name="Mckernan K.J."/>
            <person name="Helbert Y."/>
            <person name="Kane L.T."/>
            <person name="Ebling H."/>
            <person name="Zhang L."/>
            <person name="Liu B."/>
            <person name="Eaton Z."/>
            <person name="Mclaughlin S."/>
            <person name="Kingan S."/>
            <person name="Baybayan P."/>
            <person name="Concepcion G."/>
            <person name="Jordan M."/>
            <person name="Riva A."/>
            <person name="Barbazuk W."/>
            <person name="Harkins T."/>
        </authorList>
    </citation>
    <scope>NUCLEOTIDE SEQUENCE [LARGE SCALE GENOMIC DNA]</scope>
    <source>
        <strain evidence="2">cv. Jamaican Lion 4</strain>
        <tissue evidence="1">Leaf</tissue>
    </source>
</reference>
<dbReference type="AlphaFoldDB" id="A0A7J6ESN5"/>
<dbReference type="Proteomes" id="UP000525078">
    <property type="component" value="Unassembled WGS sequence"/>
</dbReference>
<name>A0A7J6ESN5_CANSA</name>
<protein>
    <submittedName>
        <fullName evidence="1">Uncharacterized protein</fullName>
    </submittedName>
</protein>
<organism evidence="1 2">
    <name type="scientific">Cannabis sativa</name>
    <name type="common">Hemp</name>
    <name type="synonym">Marijuana</name>
    <dbReference type="NCBI Taxonomy" id="3483"/>
    <lineage>
        <taxon>Eukaryota</taxon>
        <taxon>Viridiplantae</taxon>
        <taxon>Streptophyta</taxon>
        <taxon>Embryophyta</taxon>
        <taxon>Tracheophyta</taxon>
        <taxon>Spermatophyta</taxon>
        <taxon>Magnoliopsida</taxon>
        <taxon>eudicotyledons</taxon>
        <taxon>Gunneridae</taxon>
        <taxon>Pentapetalae</taxon>
        <taxon>rosids</taxon>
        <taxon>fabids</taxon>
        <taxon>Rosales</taxon>
        <taxon>Cannabaceae</taxon>
        <taxon>Cannabis</taxon>
    </lineage>
</organism>
<dbReference type="EMBL" id="JAATIP010000192">
    <property type="protein sequence ID" value="KAF4361411.1"/>
    <property type="molecule type" value="Genomic_DNA"/>
</dbReference>
<sequence>MHACEVDLTLRGGVWNVEYYFYDKMVAIRPLAPLGKKAPGLPGVLPYESESMFADNTFPVETLIPPTPKDVVTFISPSSFTPPRPSVFLSSEIRFVNSPTVILYGSTLVSLRWYNNALITPSCPAFTPKRPATSCRLKGGLMSLPNAMSIVRANTAELISNSGLGNPLTHQWEVGHLWPVVDQLCPTHNPMIRTRRIQLPKTQDSKKIPSDSHHYS</sequence>
<evidence type="ECO:0000313" key="1">
    <source>
        <dbReference type="EMBL" id="KAF4361411.1"/>
    </source>
</evidence>
<evidence type="ECO:0000313" key="2">
    <source>
        <dbReference type="Proteomes" id="UP000525078"/>
    </source>
</evidence>
<accession>A0A7J6ESN5</accession>